<comment type="caution">
    <text evidence="2">The sequence shown here is derived from an EMBL/GenBank/DDBJ whole genome shotgun (WGS) entry which is preliminary data.</text>
</comment>
<evidence type="ECO:0000313" key="2">
    <source>
        <dbReference type="EMBL" id="KAK8087024.1"/>
    </source>
</evidence>
<accession>A0ABR1WV22</accession>
<reference evidence="2 3" key="1">
    <citation type="submission" date="2023-01" db="EMBL/GenBank/DDBJ databases">
        <title>Analysis of 21 Apiospora genomes using comparative genomics revels a genus with tremendous synthesis potential of carbohydrate active enzymes and secondary metabolites.</title>
        <authorList>
            <person name="Sorensen T."/>
        </authorList>
    </citation>
    <scope>NUCLEOTIDE SEQUENCE [LARGE SCALE GENOMIC DNA]</scope>
    <source>
        <strain evidence="2 3">CBS 135458</strain>
    </source>
</reference>
<dbReference type="SUPFAM" id="SSF50985">
    <property type="entry name" value="RCC1/BLIP-II"/>
    <property type="match status" value="1"/>
</dbReference>
<gene>
    <name evidence="2" type="ORF">PG994_001998</name>
</gene>
<sequence length="333" mass="35374">MCGRFVLGYCQKQLGKVGNEPRSLASLLVPSSYTQHHPISPLKSIDSKNNMELYASGNNAWSQLVFEGAKSTSKEPTDFTSFQLILRDPVIERPHASLACTLVNTSNGIRTAGFLDDWMQSQNLQGRVLESLAAIAGNGAIAGGHTPVIYDGEAIVAYETGFAALSTTGQVWTWGDERYEACLCRDVSDISLAEEPCIVAELKDLPTGKVKKLAAAGYLLMALTEGNDLYAWGGHPGLPGFLDDISASPSPVVIADHDVADCALGQAHAIVLTTSGEVYTAGANGNGQLGITTETDSTWSRVPFLPGPDGTIISVACGPRNSFMIVQKTSRHT</sequence>
<evidence type="ECO:0000256" key="1">
    <source>
        <dbReference type="PROSITE-ProRule" id="PRU00235"/>
    </source>
</evidence>
<dbReference type="PANTHER" id="PTHR45982:SF1">
    <property type="entry name" value="REGULATOR OF CHROMOSOME CONDENSATION"/>
    <property type="match status" value="1"/>
</dbReference>
<dbReference type="Proteomes" id="UP001480595">
    <property type="component" value="Unassembled WGS sequence"/>
</dbReference>
<dbReference type="RefSeq" id="XP_066721548.1">
    <property type="nucleotide sequence ID" value="XM_066853407.1"/>
</dbReference>
<organism evidence="2 3">
    <name type="scientific">Apiospora phragmitis</name>
    <dbReference type="NCBI Taxonomy" id="2905665"/>
    <lineage>
        <taxon>Eukaryota</taxon>
        <taxon>Fungi</taxon>
        <taxon>Dikarya</taxon>
        <taxon>Ascomycota</taxon>
        <taxon>Pezizomycotina</taxon>
        <taxon>Sordariomycetes</taxon>
        <taxon>Xylariomycetidae</taxon>
        <taxon>Amphisphaeriales</taxon>
        <taxon>Apiosporaceae</taxon>
        <taxon>Apiospora</taxon>
    </lineage>
</organism>
<dbReference type="InterPro" id="IPR051553">
    <property type="entry name" value="Ran_GTPase-activating"/>
</dbReference>
<proteinExistence type="predicted"/>
<dbReference type="EMBL" id="JAQQWL010000002">
    <property type="protein sequence ID" value="KAK8087024.1"/>
    <property type="molecule type" value="Genomic_DNA"/>
</dbReference>
<keyword evidence="3" id="KW-1185">Reference proteome</keyword>
<name>A0ABR1WV22_9PEZI</name>
<dbReference type="PANTHER" id="PTHR45982">
    <property type="entry name" value="REGULATOR OF CHROMOSOME CONDENSATION"/>
    <property type="match status" value="1"/>
</dbReference>
<dbReference type="Gene3D" id="2.130.10.30">
    <property type="entry name" value="Regulator of chromosome condensation 1/beta-lactamase-inhibitor protein II"/>
    <property type="match status" value="1"/>
</dbReference>
<dbReference type="InterPro" id="IPR000408">
    <property type="entry name" value="Reg_chr_condens"/>
</dbReference>
<dbReference type="Pfam" id="PF00415">
    <property type="entry name" value="RCC1"/>
    <property type="match status" value="1"/>
</dbReference>
<dbReference type="InterPro" id="IPR009091">
    <property type="entry name" value="RCC1/BLIP-II"/>
</dbReference>
<evidence type="ECO:0000313" key="3">
    <source>
        <dbReference type="Proteomes" id="UP001480595"/>
    </source>
</evidence>
<dbReference type="GeneID" id="92086470"/>
<protein>
    <submittedName>
        <fullName evidence="2">RCC1/BLIP-II protein</fullName>
    </submittedName>
</protein>
<feature type="repeat" description="RCC1" evidence="1">
    <location>
        <begin position="276"/>
        <end position="328"/>
    </location>
</feature>
<feature type="repeat" description="RCC1" evidence="1">
    <location>
        <begin position="227"/>
        <end position="275"/>
    </location>
</feature>
<dbReference type="PROSITE" id="PS50012">
    <property type="entry name" value="RCC1_3"/>
    <property type="match status" value="2"/>
</dbReference>